<dbReference type="Gene3D" id="3.40.50.1820">
    <property type="entry name" value="alpha/beta hydrolase"/>
    <property type="match status" value="1"/>
</dbReference>
<feature type="domain" description="BD-FAE-like" evidence="2">
    <location>
        <begin position="9"/>
        <end position="193"/>
    </location>
</feature>
<dbReference type="AlphaFoldDB" id="A0AAW3ZY03"/>
<dbReference type="PANTHER" id="PTHR48081">
    <property type="entry name" value="AB HYDROLASE SUPERFAMILY PROTEIN C4A8.06C"/>
    <property type="match status" value="1"/>
</dbReference>
<reference evidence="3 4" key="1">
    <citation type="submission" date="2015-08" db="EMBL/GenBank/DDBJ databases">
        <title>Comparative genomics of the Campylobacter concisus group.</title>
        <authorList>
            <person name="Yee E."/>
            <person name="Chapman M.H."/>
            <person name="Huynh S."/>
            <person name="Bono J.L."/>
            <person name="On S.L."/>
            <person name="St Leger J."/>
            <person name="Foster G."/>
            <person name="Parker C.T."/>
            <person name="Miller W.G."/>
        </authorList>
    </citation>
    <scope>NUCLEOTIDE SEQUENCE [LARGE SCALE GENOMIC DNA]</scope>
    <source>
        <strain evidence="3 4">RM9337</strain>
    </source>
</reference>
<dbReference type="GO" id="GO:0016787">
    <property type="term" value="F:hydrolase activity"/>
    <property type="evidence" value="ECO:0007669"/>
    <property type="project" value="UniProtKB-KW"/>
</dbReference>
<accession>A0AAW3ZY03</accession>
<comment type="caution">
    <text evidence="3">The sequence shown here is derived from an EMBL/GenBank/DDBJ whole genome shotgun (WGS) entry which is preliminary data.</text>
</comment>
<keyword evidence="1 3" id="KW-0378">Hydrolase</keyword>
<keyword evidence="4" id="KW-1185">Reference proteome</keyword>
<proteinExistence type="predicted"/>
<protein>
    <submittedName>
        <fullName evidence="3">Alpha/beta hydrolase</fullName>
    </submittedName>
</protein>
<dbReference type="RefSeq" id="WP_170015975.1">
    <property type="nucleotide sequence ID" value="NZ_JADBHP010000002.1"/>
</dbReference>
<dbReference type="PANTHER" id="PTHR48081:SF13">
    <property type="entry name" value="ALPHA_BETA HYDROLASE"/>
    <property type="match status" value="1"/>
</dbReference>
<organism evidence="3 4">
    <name type="scientific">Campylobacter californiensis</name>
    <dbReference type="NCBI Taxonomy" id="1032243"/>
    <lineage>
        <taxon>Bacteria</taxon>
        <taxon>Pseudomonadati</taxon>
        <taxon>Campylobacterota</taxon>
        <taxon>Epsilonproteobacteria</taxon>
        <taxon>Campylobacterales</taxon>
        <taxon>Campylobacteraceae</taxon>
        <taxon>Campylobacter</taxon>
    </lineage>
</organism>
<name>A0AAW3ZY03_9BACT</name>
<dbReference type="InterPro" id="IPR050300">
    <property type="entry name" value="GDXG_lipolytic_enzyme"/>
</dbReference>
<dbReference type="Proteomes" id="UP000650616">
    <property type="component" value="Unassembled WGS sequence"/>
</dbReference>
<dbReference type="Pfam" id="PF20434">
    <property type="entry name" value="BD-FAE"/>
    <property type="match status" value="1"/>
</dbReference>
<sequence length="234" mass="25893">NKSKFLQNRMALAEAGYVVASIEYRVAPEVTFPKPLMDVKSAIRFLRANHKCFGIDPEHIAVMGNSAGGYLAAITGTTNGLKEFEDGENLDQKSDVKAVIDIYGLSDLNKIGYGYEKELEEEHYSASAPEAIWLNGMATNSRTSGSILQYPKRATAANPITYINKNTPPFLIMVGDKDRRVSPNQSELMHEALLKAGVQSKLYIIKGADHGGVEWVQDEISNIIIKFLDENLKR</sequence>
<feature type="non-terminal residue" evidence="3">
    <location>
        <position position="1"/>
    </location>
</feature>
<evidence type="ECO:0000313" key="3">
    <source>
        <dbReference type="EMBL" id="MBE3607935.1"/>
    </source>
</evidence>
<dbReference type="SUPFAM" id="SSF53474">
    <property type="entry name" value="alpha/beta-Hydrolases"/>
    <property type="match status" value="1"/>
</dbReference>
<gene>
    <name evidence="3" type="ORF">CCAL9337_04215</name>
</gene>
<evidence type="ECO:0000313" key="4">
    <source>
        <dbReference type="Proteomes" id="UP000650616"/>
    </source>
</evidence>
<dbReference type="InterPro" id="IPR029058">
    <property type="entry name" value="AB_hydrolase_fold"/>
</dbReference>
<evidence type="ECO:0000259" key="2">
    <source>
        <dbReference type="Pfam" id="PF20434"/>
    </source>
</evidence>
<evidence type="ECO:0000256" key="1">
    <source>
        <dbReference type="ARBA" id="ARBA00022801"/>
    </source>
</evidence>
<dbReference type="EMBL" id="LIWG01000003">
    <property type="protein sequence ID" value="MBE3607935.1"/>
    <property type="molecule type" value="Genomic_DNA"/>
</dbReference>
<dbReference type="InterPro" id="IPR049492">
    <property type="entry name" value="BD-FAE-like_dom"/>
</dbReference>